<accession>A0AAE9XK10</accession>
<organism evidence="1 2">
    <name type="scientific">Vagococcus lutrae</name>
    <dbReference type="NCBI Taxonomy" id="81947"/>
    <lineage>
        <taxon>Bacteria</taxon>
        <taxon>Bacillati</taxon>
        <taxon>Bacillota</taxon>
        <taxon>Bacilli</taxon>
        <taxon>Lactobacillales</taxon>
        <taxon>Enterococcaceae</taxon>
        <taxon>Vagococcus</taxon>
    </lineage>
</organism>
<geneLocation type="plasmid" evidence="1 2">
    <name>pK204-1-A</name>
</geneLocation>
<dbReference type="RefSeq" id="WP_248852121.1">
    <property type="nucleotide sequence ID" value="NZ_CP097044.1"/>
</dbReference>
<protein>
    <submittedName>
        <fullName evidence="1">Uncharacterized protein</fullName>
    </submittedName>
</protein>
<gene>
    <name evidence="1" type="ORF">PML95_10085</name>
</gene>
<dbReference type="AlphaFoldDB" id="A0AAE9XK10"/>
<dbReference type="Proteomes" id="UP001179600">
    <property type="component" value="Plasmid pK204-1-A"/>
</dbReference>
<name>A0AAE9XK10_9ENTE</name>
<reference evidence="1" key="1">
    <citation type="submission" date="2023-01" db="EMBL/GenBank/DDBJ databases">
        <title>Oxazolidinone resistance genes in florfenicol resistant enterococci from beef cattle and veal calves at slaughter.</title>
        <authorList>
            <person name="Biggel M."/>
        </authorList>
    </citation>
    <scope>NUCLEOTIDE SEQUENCE</scope>
    <source>
        <strain evidence="1">K204-1</strain>
        <plasmid evidence="1">pK204-1-A</plasmid>
    </source>
</reference>
<evidence type="ECO:0000313" key="2">
    <source>
        <dbReference type="Proteomes" id="UP001179600"/>
    </source>
</evidence>
<sequence length="106" mass="12543">MVDEFWTGKQIYIETNEDGFVIGYSSNEISNNDFIMNSEDVPENFFDSPFLYRVSDNEIVFDDSKVKLETEREKEEQERLEQTPSDKERIEMLEQTILELLMKKGS</sequence>
<evidence type="ECO:0000313" key="1">
    <source>
        <dbReference type="EMBL" id="WCG23666.1"/>
    </source>
</evidence>
<keyword evidence="1" id="KW-0614">Plasmid</keyword>
<proteinExistence type="predicted"/>
<dbReference type="EMBL" id="CP116508">
    <property type="protein sequence ID" value="WCG23666.1"/>
    <property type="molecule type" value="Genomic_DNA"/>
</dbReference>